<dbReference type="EMBL" id="FOFU01000002">
    <property type="protein sequence ID" value="SEP98162.1"/>
    <property type="molecule type" value="Genomic_DNA"/>
</dbReference>
<evidence type="ECO:0000256" key="1">
    <source>
        <dbReference type="SAM" id="Phobius"/>
    </source>
</evidence>
<dbReference type="Gene3D" id="3.30.70.270">
    <property type="match status" value="1"/>
</dbReference>
<sequence>MFYYKKSLLLALFTTLSIFCIYCISATTNGNSGILTMGSFTIPIVSLQGIIAAVNALCCIIMVFIDFKKGSKIAFTIMGISIALALIPIFTVHSLAPLPGIVSNIVSLVSIIIIYSFYKRSSMNSLTDFITGLPNRRYYVKEVNERLSVKQTFYLACIEIEDFKNINDVYGIRAADFILVDTAKKLKGKLGENEMLFRITGGLFAMLLNEKTVPEEKLKNVIRSEVMMLPPKEGEDLLVKNSCIVSLAAGIVHIGSNDNYKDSASVMRDAEIALMEARKLQNQKMCLFSDSLKKQDFEQKEAEFLIKDAMQNNYFYLVYQPQFTTNEKKLRGFETLIRCKKPDGSIISPANFIPAAEKTNLITSIDDYVLRRAMTEFKPVVVNEKKDFVLSINVSAKNIGTENFAQKLKQIIDEIQFPPENLEIEITEYSFAESMETTVENILSLKSLGVQIALDDFGTGYTSIAQLMKLPVTLLKIDKSLIDNIETDPVMCDMVDSVIYMGHIMNCEVISEGVENENQLEILKEHKCDFIQGFVWGKPLDFDSAVSLCKDTK</sequence>
<dbReference type="AlphaFoldDB" id="A0A1H9CAH8"/>
<evidence type="ECO:0000313" key="4">
    <source>
        <dbReference type="EMBL" id="SEP98162.1"/>
    </source>
</evidence>
<dbReference type="PANTHER" id="PTHR33121:SF71">
    <property type="entry name" value="OXYGEN SENSOR PROTEIN DOSP"/>
    <property type="match status" value="1"/>
</dbReference>
<keyword evidence="1" id="KW-0812">Transmembrane</keyword>
<dbReference type="OrthoDB" id="366324at2"/>
<dbReference type="SUPFAM" id="SSF55073">
    <property type="entry name" value="Nucleotide cyclase"/>
    <property type="match status" value="1"/>
</dbReference>
<feature type="domain" description="GGDEF" evidence="3">
    <location>
        <begin position="151"/>
        <end position="290"/>
    </location>
</feature>
<accession>A0A1H9CAH8</accession>
<dbReference type="CDD" id="cd01949">
    <property type="entry name" value="GGDEF"/>
    <property type="match status" value="1"/>
</dbReference>
<dbReference type="Pfam" id="PF00563">
    <property type="entry name" value="EAL"/>
    <property type="match status" value="1"/>
</dbReference>
<proteinExistence type="predicted"/>
<keyword evidence="1" id="KW-1133">Transmembrane helix</keyword>
<keyword evidence="1" id="KW-0472">Membrane</keyword>
<dbReference type="CDD" id="cd01948">
    <property type="entry name" value="EAL"/>
    <property type="match status" value="1"/>
</dbReference>
<dbReference type="InterPro" id="IPR000160">
    <property type="entry name" value="GGDEF_dom"/>
</dbReference>
<dbReference type="Gene3D" id="3.20.20.450">
    <property type="entry name" value="EAL domain"/>
    <property type="match status" value="1"/>
</dbReference>
<feature type="domain" description="EAL" evidence="2">
    <location>
        <begin position="299"/>
        <end position="553"/>
    </location>
</feature>
<feature type="transmembrane region" description="Helical" evidence="1">
    <location>
        <begin position="98"/>
        <end position="118"/>
    </location>
</feature>
<dbReference type="RefSeq" id="WP_074641094.1">
    <property type="nucleotide sequence ID" value="NZ_FOFU01000002.1"/>
</dbReference>
<feature type="transmembrane region" description="Helical" evidence="1">
    <location>
        <begin position="42"/>
        <end position="65"/>
    </location>
</feature>
<evidence type="ECO:0000313" key="5">
    <source>
        <dbReference type="Proteomes" id="UP000182360"/>
    </source>
</evidence>
<dbReference type="SUPFAM" id="SSF141868">
    <property type="entry name" value="EAL domain-like"/>
    <property type="match status" value="1"/>
</dbReference>
<dbReference type="InterPro" id="IPR043128">
    <property type="entry name" value="Rev_trsase/Diguanyl_cyclase"/>
</dbReference>
<dbReference type="SMART" id="SM00052">
    <property type="entry name" value="EAL"/>
    <property type="match status" value="1"/>
</dbReference>
<protein>
    <submittedName>
        <fullName evidence="4">Diguanylate cyclase (GGDEF) domain-containing protein</fullName>
    </submittedName>
</protein>
<dbReference type="NCBIfam" id="TIGR00254">
    <property type="entry name" value="GGDEF"/>
    <property type="match status" value="1"/>
</dbReference>
<dbReference type="InterPro" id="IPR029787">
    <property type="entry name" value="Nucleotide_cyclase"/>
</dbReference>
<dbReference type="Proteomes" id="UP000182360">
    <property type="component" value="Unassembled WGS sequence"/>
</dbReference>
<dbReference type="SMART" id="SM00267">
    <property type="entry name" value="GGDEF"/>
    <property type="match status" value="1"/>
</dbReference>
<dbReference type="GO" id="GO:0071111">
    <property type="term" value="F:cyclic-guanylate-specific phosphodiesterase activity"/>
    <property type="evidence" value="ECO:0007669"/>
    <property type="project" value="InterPro"/>
</dbReference>
<organism evidence="4 5">
    <name type="scientific">Treponema bryantii</name>
    <dbReference type="NCBI Taxonomy" id="163"/>
    <lineage>
        <taxon>Bacteria</taxon>
        <taxon>Pseudomonadati</taxon>
        <taxon>Spirochaetota</taxon>
        <taxon>Spirochaetia</taxon>
        <taxon>Spirochaetales</taxon>
        <taxon>Treponemataceae</taxon>
        <taxon>Treponema</taxon>
    </lineage>
</organism>
<reference evidence="4 5" key="1">
    <citation type="submission" date="2016-10" db="EMBL/GenBank/DDBJ databases">
        <authorList>
            <person name="de Groot N.N."/>
        </authorList>
    </citation>
    <scope>NUCLEOTIDE SEQUENCE [LARGE SCALE GENOMIC DNA]</scope>
    <source>
        <strain evidence="4 5">B25</strain>
    </source>
</reference>
<dbReference type="InterPro" id="IPR050706">
    <property type="entry name" value="Cyclic-di-GMP_PDE-like"/>
</dbReference>
<keyword evidence="5" id="KW-1185">Reference proteome</keyword>
<dbReference type="InterPro" id="IPR035919">
    <property type="entry name" value="EAL_sf"/>
</dbReference>
<dbReference type="PROSITE" id="PS50887">
    <property type="entry name" value="GGDEF"/>
    <property type="match status" value="1"/>
</dbReference>
<dbReference type="Pfam" id="PF00990">
    <property type="entry name" value="GGDEF"/>
    <property type="match status" value="1"/>
</dbReference>
<name>A0A1H9CAH8_9SPIR</name>
<evidence type="ECO:0000259" key="2">
    <source>
        <dbReference type="PROSITE" id="PS50883"/>
    </source>
</evidence>
<evidence type="ECO:0000259" key="3">
    <source>
        <dbReference type="PROSITE" id="PS50887"/>
    </source>
</evidence>
<dbReference type="InterPro" id="IPR001633">
    <property type="entry name" value="EAL_dom"/>
</dbReference>
<dbReference type="PANTHER" id="PTHR33121">
    <property type="entry name" value="CYCLIC DI-GMP PHOSPHODIESTERASE PDEF"/>
    <property type="match status" value="1"/>
</dbReference>
<dbReference type="PROSITE" id="PS50883">
    <property type="entry name" value="EAL"/>
    <property type="match status" value="1"/>
</dbReference>
<gene>
    <name evidence="4" type="ORF">SAMN04487977_102105</name>
</gene>
<feature type="transmembrane region" description="Helical" evidence="1">
    <location>
        <begin position="72"/>
        <end position="92"/>
    </location>
</feature>